<dbReference type="PANTHER" id="PTHR46577">
    <property type="entry name" value="HTH-TYPE TRANSCRIPTIONAL REGULATORY PROTEIN GABR"/>
    <property type="match status" value="1"/>
</dbReference>
<evidence type="ECO:0000259" key="7">
    <source>
        <dbReference type="PROSITE" id="PS50949"/>
    </source>
</evidence>
<dbReference type="InterPro" id="IPR004839">
    <property type="entry name" value="Aminotransferase_I/II_large"/>
</dbReference>
<keyword evidence="5" id="KW-0238">DNA-binding</keyword>
<dbReference type="InterPro" id="IPR015422">
    <property type="entry name" value="PyrdxlP-dep_Trfase_small"/>
</dbReference>
<dbReference type="Gene3D" id="3.90.1150.10">
    <property type="entry name" value="Aspartate Aminotransferase, domain 1"/>
    <property type="match status" value="1"/>
</dbReference>
<name>A0ABQ2PCZ9_9NEIS</name>
<keyword evidence="6" id="KW-0804">Transcription</keyword>
<comment type="similarity">
    <text evidence="1">In the C-terminal section; belongs to the class-I pyridoxal-phosphate-dependent aminotransferase family.</text>
</comment>
<comment type="caution">
    <text evidence="8">The sequence shown here is derived from an EMBL/GenBank/DDBJ whole genome shotgun (WGS) entry which is preliminary data.</text>
</comment>
<protein>
    <recommendedName>
        <fullName evidence="2">Putative 8-amino-7-oxononanoate synthase</fullName>
    </recommendedName>
</protein>
<sequence>MDQFPLYRQLASHYRQAIEAGTLRAGERMPSVRTLMERHDVSLSTALQTCRYLESQGIVEARPRSGYFICHKPRNALARVPEPRIVLPDTAQYAGINEKVSAILVKAMSANVQTNLGVACGAPELYPNEPLRQAAVRALRQHPEIYGRAVPRNGHAGLRSVLAKRAMHASMNLTADDIVVTHGCTEALNLAIRAVAQPGDIIAVESPTFYGVLQILESLGMRALEIPTSPETGISLEALELAAQTYPNIKALVVVPHLQNPLGAIMPESHKDRLVTWCEANHIALIEDDTYALLTDDDTPLPALKSRDYTGNVIHCASLHKTVAPGMRVGWMSAGKWRGRVEMLKYAHSRPNEALSQVVAASFLGSGAFDRHLRRLRTHLFTQRQQVAQAIAGYFPAGTRLTVPAGGFGLWVELPDRRDSQAVFETALEQGIRVAPGVLFSNSSRFASFLRISCGTPYNSELDQAVRKLARIVETAPAVATHSIV</sequence>
<dbReference type="SUPFAM" id="SSF46785">
    <property type="entry name" value="Winged helix' DNA-binding domain"/>
    <property type="match status" value="1"/>
</dbReference>
<evidence type="ECO:0000256" key="4">
    <source>
        <dbReference type="ARBA" id="ARBA00023015"/>
    </source>
</evidence>
<accession>A0ABQ2PCZ9</accession>
<dbReference type="Gene3D" id="1.10.10.10">
    <property type="entry name" value="Winged helix-like DNA-binding domain superfamily/Winged helix DNA-binding domain"/>
    <property type="match status" value="1"/>
</dbReference>
<dbReference type="InterPro" id="IPR036388">
    <property type="entry name" value="WH-like_DNA-bd_sf"/>
</dbReference>
<dbReference type="PROSITE" id="PS50949">
    <property type="entry name" value="HTH_GNTR"/>
    <property type="match status" value="1"/>
</dbReference>
<evidence type="ECO:0000256" key="2">
    <source>
        <dbReference type="ARBA" id="ARBA00021531"/>
    </source>
</evidence>
<keyword evidence="9" id="KW-1185">Reference proteome</keyword>
<dbReference type="InterPro" id="IPR000524">
    <property type="entry name" value="Tscrpt_reg_HTH_GntR"/>
</dbReference>
<keyword evidence="4" id="KW-0805">Transcription regulation</keyword>
<proteinExistence type="inferred from homology"/>
<evidence type="ECO:0000256" key="1">
    <source>
        <dbReference type="ARBA" id="ARBA00005384"/>
    </source>
</evidence>
<evidence type="ECO:0000256" key="5">
    <source>
        <dbReference type="ARBA" id="ARBA00023125"/>
    </source>
</evidence>
<reference evidence="9" key="1">
    <citation type="journal article" date="2019" name="Int. J. Syst. Evol. Microbiol.">
        <title>The Global Catalogue of Microorganisms (GCM) 10K type strain sequencing project: providing services to taxonomists for standard genome sequencing and annotation.</title>
        <authorList>
            <consortium name="The Broad Institute Genomics Platform"/>
            <consortium name="The Broad Institute Genome Sequencing Center for Infectious Disease"/>
            <person name="Wu L."/>
            <person name="Ma J."/>
        </authorList>
    </citation>
    <scope>NUCLEOTIDE SEQUENCE [LARGE SCALE GENOMIC DNA]</scope>
    <source>
        <strain evidence="9">CGMCC 1.8859</strain>
    </source>
</reference>
<evidence type="ECO:0000256" key="6">
    <source>
        <dbReference type="ARBA" id="ARBA00023163"/>
    </source>
</evidence>
<dbReference type="SUPFAM" id="SSF53383">
    <property type="entry name" value="PLP-dependent transferases"/>
    <property type="match status" value="1"/>
</dbReference>
<dbReference type="Gene3D" id="3.40.640.10">
    <property type="entry name" value="Type I PLP-dependent aspartate aminotransferase-like (Major domain)"/>
    <property type="match status" value="1"/>
</dbReference>
<keyword evidence="3" id="KW-0663">Pyridoxal phosphate</keyword>
<dbReference type="Pfam" id="PF00155">
    <property type="entry name" value="Aminotran_1_2"/>
    <property type="match status" value="1"/>
</dbReference>
<organism evidence="8 9">
    <name type="scientific">Silvimonas iriomotensis</name>
    <dbReference type="NCBI Taxonomy" id="449662"/>
    <lineage>
        <taxon>Bacteria</taxon>
        <taxon>Pseudomonadati</taxon>
        <taxon>Pseudomonadota</taxon>
        <taxon>Betaproteobacteria</taxon>
        <taxon>Neisseriales</taxon>
        <taxon>Chitinibacteraceae</taxon>
        <taxon>Silvimonas</taxon>
    </lineage>
</organism>
<dbReference type="Pfam" id="PF00392">
    <property type="entry name" value="GntR"/>
    <property type="match status" value="1"/>
</dbReference>
<dbReference type="InterPro" id="IPR051446">
    <property type="entry name" value="HTH_trans_reg/aminotransferase"/>
</dbReference>
<dbReference type="InterPro" id="IPR036390">
    <property type="entry name" value="WH_DNA-bd_sf"/>
</dbReference>
<evidence type="ECO:0000256" key="3">
    <source>
        <dbReference type="ARBA" id="ARBA00022898"/>
    </source>
</evidence>
<dbReference type="EMBL" id="BMLX01000006">
    <property type="protein sequence ID" value="GGP23412.1"/>
    <property type="molecule type" value="Genomic_DNA"/>
</dbReference>
<dbReference type="RefSeq" id="WP_188705828.1">
    <property type="nucleotide sequence ID" value="NZ_BMLX01000006.1"/>
</dbReference>
<feature type="domain" description="HTH gntR-type" evidence="7">
    <location>
        <begin position="4"/>
        <end position="72"/>
    </location>
</feature>
<evidence type="ECO:0000313" key="8">
    <source>
        <dbReference type="EMBL" id="GGP23412.1"/>
    </source>
</evidence>
<dbReference type="CDD" id="cd07377">
    <property type="entry name" value="WHTH_GntR"/>
    <property type="match status" value="1"/>
</dbReference>
<dbReference type="SMART" id="SM00345">
    <property type="entry name" value="HTH_GNTR"/>
    <property type="match status" value="1"/>
</dbReference>
<evidence type="ECO:0000313" key="9">
    <source>
        <dbReference type="Proteomes" id="UP000637267"/>
    </source>
</evidence>
<dbReference type="InterPro" id="IPR015421">
    <property type="entry name" value="PyrdxlP-dep_Trfase_major"/>
</dbReference>
<dbReference type="Proteomes" id="UP000637267">
    <property type="component" value="Unassembled WGS sequence"/>
</dbReference>
<dbReference type="InterPro" id="IPR015424">
    <property type="entry name" value="PyrdxlP-dep_Trfase"/>
</dbReference>
<dbReference type="CDD" id="cd00609">
    <property type="entry name" value="AAT_like"/>
    <property type="match status" value="1"/>
</dbReference>
<dbReference type="PANTHER" id="PTHR46577:SF2">
    <property type="entry name" value="TRANSCRIPTIONAL REGULATORY PROTEIN"/>
    <property type="match status" value="1"/>
</dbReference>
<gene>
    <name evidence="8" type="ORF">GCM10010970_34120</name>
</gene>